<dbReference type="STRING" id="39966.A0A369JTT8"/>
<dbReference type="Proteomes" id="UP000076154">
    <property type="component" value="Unassembled WGS sequence"/>
</dbReference>
<comment type="caution">
    <text evidence="2">The sequence shown here is derived from an EMBL/GenBank/DDBJ whole genome shotgun (WGS) entry which is preliminary data.</text>
</comment>
<evidence type="ECO:0000313" key="3">
    <source>
        <dbReference type="Proteomes" id="UP000076154"/>
    </source>
</evidence>
<gene>
    <name evidence="2" type="ORF">Hypma_008106</name>
</gene>
<name>A0A369JTT8_HYPMA</name>
<organism evidence="2 3">
    <name type="scientific">Hypsizygus marmoreus</name>
    <name type="common">White beech mushroom</name>
    <name type="synonym">Agaricus marmoreus</name>
    <dbReference type="NCBI Taxonomy" id="39966"/>
    <lineage>
        <taxon>Eukaryota</taxon>
        <taxon>Fungi</taxon>
        <taxon>Dikarya</taxon>
        <taxon>Basidiomycota</taxon>
        <taxon>Agaricomycotina</taxon>
        <taxon>Agaricomycetes</taxon>
        <taxon>Agaricomycetidae</taxon>
        <taxon>Agaricales</taxon>
        <taxon>Tricholomatineae</taxon>
        <taxon>Lyophyllaceae</taxon>
        <taxon>Hypsizygus</taxon>
    </lineage>
</organism>
<reference evidence="2" key="1">
    <citation type="submission" date="2018-04" db="EMBL/GenBank/DDBJ databases">
        <title>Whole genome sequencing of Hypsizygus marmoreus.</title>
        <authorList>
            <person name="Choi I.-G."/>
            <person name="Min B."/>
            <person name="Kim J.-G."/>
            <person name="Kim S."/>
            <person name="Oh Y.-L."/>
            <person name="Kong W.-S."/>
            <person name="Park H."/>
            <person name="Jeong J."/>
            <person name="Song E.-S."/>
        </authorList>
    </citation>
    <scope>NUCLEOTIDE SEQUENCE [LARGE SCALE GENOMIC DNA]</scope>
    <source>
        <strain evidence="2">51987-8</strain>
    </source>
</reference>
<dbReference type="EMBL" id="LUEZ02000041">
    <property type="protein sequence ID" value="RDB25198.1"/>
    <property type="molecule type" value="Genomic_DNA"/>
</dbReference>
<dbReference type="GO" id="GO:0005739">
    <property type="term" value="C:mitochondrion"/>
    <property type="evidence" value="ECO:0007669"/>
    <property type="project" value="InterPro"/>
</dbReference>
<dbReference type="PANTHER" id="PTHR42100:SF1">
    <property type="entry name" value="OXIDOREDUCTASE 178 KDA SUBUNIT, PUTATIVE (AFU_ORTHOLOGUE AFUA_8G04320)-RELATED"/>
    <property type="match status" value="1"/>
</dbReference>
<evidence type="ECO:0000256" key="1">
    <source>
        <dbReference type="SAM" id="MobiDB-lite"/>
    </source>
</evidence>
<dbReference type="OrthoDB" id="2120038at2759"/>
<proteinExistence type="predicted"/>
<evidence type="ECO:0000313" key="2">
    <source>
        <dbReference type="EMBL" id="RDB25198.1"/>
    </source>
</evidence>
<keyword evidence="3" id="KW-1185">Reference proteome</keyword>
<feature type="compositionally biased region" description="Basic and acidic residues" evidence="1">
    <location>
        <begin position="31"/>
        <end position="43"/>
    </location>
</feature>
<dbReference type="PANTHER" id="PTHR42100">
    <property type="entry name" value="OXIDOREDUCTASE 178 KDA SUBUNIT, PUTATIVE (AFU_ORTHOLOGUE AFUA_8G04320)-RELATED"/>
    <property type="match status" value="1"/>
</dbReference>
<dbReference type="InterPro" id="IPR034444">
    <property type="entry name" value="Nuo17.8"/>
</dbReference>
<sequence>MLTMSLARAALLARQRPAATLLSHRKASSSAHEHHEEHDNEQYPKEGFYGPFWRNTVLGSLLVAAAYKYAPEPSSDVYLTRWIALYTAPRDLWLEIAARHTALSIDDSERSLLLSDARRPQVHRYRYTQSFEQQSPFLTPVGMEVDTSSIVVKGDNE</sequence>
<protein>
    <submittedName>
        <fullName evidence="2">Uncharacterized protein</fullName>
    </submittedName>
</protein>
<accession>A0A369JTT8</accession>
<feature type="region of interest" description="Disordered" evidence="1">
    <location>
        <begin position="23"/>
        <end position="43"/>
    </location>
</feature>
<dbReference type="AlphaFoldDB" id="A0A369JTT8"/>
<dbReference type="InParanoid" id="A0A369JTT8"/>